<dbReference type="AlphaFoldDB" id="A0A4Y9ZJ18"/>
<protein>
    <recommendedName>
        <fullName evidence="3">Glucose-methanol-choline oxidoreductase C-terminal domain-containing protein</fullName>
    </recommendedName>
</protein>
<proteinExistence type="inferred from homology"/>
<dbReference type="Gene3D" id="3.30.560.10">
    <property type="entry name" value="Glucose Oxidase, domain 3"/>
    <property type="match status" value="1"/>
</dbReference>
<dbReference type="PANTHER" id="PTHR11552">
    <property type="entry name" value="GLUCOSE-METHANOL-CHOLINE GMC OXIDOREDUCTASE"/>
    <property type="match status" value="1"/>
</dbReference>
<gene>
    <name evidence="4" type="ORF">EWM64_g10563</name>
</gene>
<evidence type="ECO:0000313" key="4">
    <source>
        <dbReference type="EMBL" id="TFY73449.1"/>
    </source>
</evidence>
<dbReference type="OrthoDB" id="269227at2759"/>
<evidence type="ECO:0000313" key="5">
    <source>
        <dbReference type="Proteomes" id="UP000298061"/>
    </source>
</evidence>
<reference evidence="4 5" key="1">
    <citation type="submission" date="2019-02" db="EMBL/GenBank/DDBJ databases">
        <title>Genome sequencing of the rare red list fungi Hericium alpestre (H. flagellum).</title>
        <authorList>
            <person name="Buettner E."/>
            <person name="Kellner H."/>
        </authorList>
    </citation>
    <scope>NUCLEOTIDE SEQUENCE [LARGE SCALE GENOMIC DNA]</scope>
    <source>
        <strain evidence="4 5">DSM 108284</strain>
    </source>
</reference>
<dbReference type="STRING" id="135208.A0A4Y9ZJ18"/>
<comment type="caution">
    <text evidence="4">The sequence shown here is derived from an EMBL/GenBank/DDBJ whole genome shotgun (WGS) entry which is preliminary data.</text>
</comment>
<dbReference type="InterPro" id="IPR036188">
    <property type="entry name" value="FAD/NAD-bd_sf"/>
</dbReference>
<comment type="similarity">
    <text evidence="2">Belongs to the GMC oxidoreductase family.</text>
</comment>
<dbReference type="Pfam" id="PF05199">
    <property type="entry name" value="GMC_oxred_C"/>
    <property type="match status" value="1"/>
</dbReference>
<name>A0A4Y9ZJ18_9AGAM</name>
<dbReference type="GO" id="GO:0016614">
    <property type="term" value="F:oxidoreductase activity, acting on CH-OH group of donors"/>
    <property type="evidence" value="ECO:0007669"/>
    <property type="project" value="InterPro"/>
</dbReference>
<evidence type="ECO:0000256" key="1">
    <source>
        <dbReference type="ARBA" id="ARBA00001974"/>
    </source>
</evidence>
<dbReference type="PANTHER" id="PTHR11552:SF147">
    <property type="entry name" value="CHOLINE DEHYDROGENASE, MITOCHONDRIAL"/>
    <property type="match status" value="1"/>
</dbReference>
<organism evidence="4 5">
    <name type="scientific">Hericium alpestre</name>
    <dbReference type="NCBI Taxonomy" id="135208"/>
    <lineage>
        <taxon>Eukaryota</taxon>
        <taxon>Fungi</taxon>
        <taxon>Dikarya</taxon>
        <taxon>Basidiomycota</taxon>
        <taxon>Agaricomycotina</taxon>
        <taxon>Agaricomycetes</taxon>
        <taxon>Russulales</taxon>
        <taxon>Hericiaceae</taxon>
        <taxon>Hericium</taxon>
    </lineage>
</organism>
<dbReference type="Proteomes" id="UP000298061">
    <property type="component" value="Unassembled WGS sequence"/>
</dbReference>
<evidence type="ECO:0000259" key="3">
    <source>
        <dbReference type="Pfam" id="PF05199"/>
    </source>
</evidence>
<feature type="domain" description="Glucose-methanol-choline oxidoreductase C-terminal" evidence="3">
    <location>
        <begin position="177"/>
        <end position="256"/>
    </location>
</feature>
<dbReference type="InterPro" id="IPR007867">
    <property type="entry name" value="GMC_OxRtase_C"/>
</dbReference>
<dbReference type="EMBL" id="SFCI01002846">
    <property type="protein sequence ID" value="TFY73449.1"/>
    <property type="molecule type" value="Genomic_DNA"/>
</dbReference>
<dbReference type="Gene3D" id="3.50.50.60">
    <property type="entry name" value="FAD/NAD(P)-binding domain"/>
    <property type="match status" value="1"/>
</dbReference>
<dbReference type="SUPFAM" id="SSF54373">
    <property type="entry name" value="FAD-linked reductases, C-terminal domain"/>
    <property type="match status" value="1"/>
</dbReference>
<keyword evidence="5" id="KW-1185">Reference proteome</keyword>
<accession>A0A4Y9ZJ18</accession>
<sequence>MQKASFLQMRSLRSPQILELSGIGLKSVLEPLGIPMQLELPVGENVQDHIFIELRDGIDDPTPDIVRDPQQLKQHLLLHGEGKGLFSAGLSGIAYGSLYDYSDRTEEIYKAAKETLLKNADGYPPGLLEQYKIQIERMERKAPGLEMVVIPGFLSAPNTPESAKKYYTILLINNQCQSRGSVQITSTDPKVYPALDPHYLEQEADLHCIVEGTKFVRQLRNVESFKDLIVKETNPGPEVQTDEQIAEWLKKYMSTTFRQWIP</sequence>
<dbReference type="GO" id="GO:0050660">
    <property type="term" value="F:flavin adenine dinucleotide binding"/>
    <property type="evidence" value="ECO:0007669"/>
    <property type="project" value="InterPro"/>
</dbReference>
<comment type="cofactor">
    <cofactor evidence="1">
        <name>FAD</name>
        <dbReference type="ChEBI" id="CHEBI:57692"/>
    </cofactor>
</comment>
<evidence type="ECO:0000256" key="2">
    <source>
        <dbReference type="ARBA" id="ARBA00010790"/>
    </source>
</evidence>
<dbReference type="SUPFAM" id="SSF51905">
    <property type="entry name" value="FAD/NAD(P)-binding domain"/>
    <property type="match status" value="1"/>
</dbReference>
<dbReference type="InterPro" id="IPR012132">
    <property type="entry name" value="GMC_OxRdtase"/>
</dbReference>